<keyword evidence="7" id="KW-0645">Protease</keyword>
<evidence type="ECO:0000256" key="7">
    <source>
        <dbReference type="RuleBase" id="RU363034"/>
    </source>
</evidence>
<keyword evidence="5" id="KW-1015">Disulfide bond</keyword>
<dbReference type="InterPro" id="IPR033116">
    <property type="entry name" value="TRYPSIN_SER"/>
</dbReference>
<dbReference type="FunFam" id="2.40.10.10:FF:000054">
    <property type="entry name" value="Complement C1r subcomponent"/>
    <property type="match status" value="1"/>
</dbReference>
<dbReference type="InterPro" id="IPR043504">
    <property type="entry name" value="Peptidase_S1_PA_chymotrypsin"/>
</dbReference>
<feature type="chain" id="PRO_5013004923" description="Peptidase S1 domain-containing protein" evidence="8">
    <location>
        <begin position="20"/>
        <end position="498"/>
    </location>
</feature>
<dbReference type="PROSITE" id="PS00134">
    <property type="entry name" value="TRYPSIN_HIS"/>
    <property type="match status" value="1"/>
</dbReference>
<reference evidence="10 11" key="1">
    <citation type="submission" date="2017-03" db="EMBL/GenBank/DDBJ databases">
        <title>WGS assembly of Porphyra umbilicalis.</title>
        <authorList>
            <person name="Brawley S.H."/>
            <person name="Blouin N.A."/>
            <person name="Ficko-Blean E."/>
            <person name="Wheeler G.L."/>
            <person name="Lohr M."/>
            <person name="Goodson H.V."/>
            <person name="Jenkins J.W."/>
            <person name="Blaby-Haas C.E."/>
            <person name="Helliwell K.E."/>
            <person name="Chan C."/>
            <person name="Marriage T."/>
            <person name="Bhattacharya D."/>
            <person name="Klein A.S."/>
            <person name="Badis Y."/>
            <person name="Brodie J."/>
            <person name="Cao Y."/>
            <person name="Collen J."/>
            <person name="Dittami S.M."/>
            <person name="Gachon C.M."/>
            <person name="Green B.R."/>
            <person name="Karpowicz S."/>
            <person name="Kim J.W."/>
            <person name="Kudahl U."/>
            <person name="Lin S."/>
            <person name="Michel G."/>
            <person name="Mittag M."/>
            <person name="Olson B.J."/>
            <person name="Pangilinan J."/>
            <person name="Peng Y."/>
            <person name="Qiu H."/>
            <person name="Shu S."/>
            <person name="Singer J.T."/>
            <person name="Smith A.G."/>
            <person name="Sprecher B.N."/>
            <person name="Wagner V."/>
            <person name="Wang W."/>
            <person name="Wang Z.-Y."/>
            <person name="Yan J."/>
            <person name="Yarish C."/>
            <person name="Zoeuner-Riek S."/>
            <person name="Zhuang Y."/>
            <person name="Zou Y."/>
            <person name="Lindquist E.A."/>
            <person name="Grimwood J."/>
            <person name="Barry K."/>
            <person name="Rokhsar D.S."/>
            <person name="Schmutz J."/>
            <person name="Stiller J.W."/>
            <person name="Grossman A.R."/>
            <person name="Prochnik S.E."/>
        </authorList>
    </citation>
    <scope>NUCLEOTIDE SEQUENCE [LARGE SCALE GENOMIC DNA]</scope>
    <source>
        <strain evidence="10">4086291</strain>
    </source>
</reference>
<evidence type="ECO:0000256" key="3">
    <source>
        <dbReference type="ARBA" id="ARBA00022525"/>
    </source>
</evidence>
<dbReference type="InterPro" id="IPR050430">
    <property type="entry name" value="Peptidase_S1"/>
</dbReference>
<dbReference type="SUPFAM" id="SSF50494">
    <property type="entry name" value="Trypsin-like serine proteases"/>
    <property type="match status" value="1"/>
</dbReference>
<keyword evidence="11" id="KW-1185">Reference proteome</keyword>
<keyword evidence="7" id="KW-0378">Hydrolase</keyword>
<dbReference type="OrthoDB" id="6056at2759"/>
<evidence type="ECO:0000256" key="4">
    <source>
        <dbReference type="ARBA" id="ARBA00022729"/>
    </source>
</evidence>
<organism evidence="10 11">
    <name type="scientific">Porphyra umbilicalis</name>
    <name type="common">Purple laver</name>
    <name type="synonym">Red alga</name>
    <dbReference type="NCBI Taxonomy" id="2786"/>
    <lineage>
        <taxon>Eukaryota</taxon>
        <taxon>Rhodophyta</taxon>
        <taxon>Bangiophyceae</taxon>
        <taxon>Bangiales</taxon>
        <taxon>Bangiaceae</taxon>
        <taxon>Porphyra</taxon>
    </lineage>
</organism>
<dbReference type="EMBL" id="KV919247">
    <property type="protein sequence ID" value="OSX70498.1"/>
    <property type="molecule type" value="Genomic_DNA"/>
</dbReference>
<comment type="similarity">
    <text evidence="2">Belongs to the peptidase S1 family.</text>
</comment>
<dbReference type="InterPro" id="IPR001314">
    <property type="entry name" value="Peptidase_S1A"/>
</dbReference>
<dbReference type="Gene3D" id="2.40.10.10">
    <property type="entry name" value="Trypsin-like serine proteases"/>
    <property type="match status" value="1"/>
</dbReference>
<dbReference type="PANTHER" id="PTHR24276">
    <property type="entry name" value="POLYSERASE-RELATED"/>
    <property type="match status" value="1"/>
</dbReference>
<name>A0A1X6NPF7_PORUM</name>
<feature type="domain" description="Peptidase S1" evidence="9">
    <location>
        <begin position="242"/>
        <end position="497"/>
    </location>
</feature>
<gene>
    <name evidence="10" type="ORF">BU14_0738s0003</name>
</gene>
<dbReference type="GO" id="GO:0005576">
    <property type="term" value="C:extracellular region"/>
    <property type="evidence" value="ECO:0007669"/>
    <property type="project" value="UniProtKB-SubCell"/>
</dbReference>
<dbReference type="InterPro" id="IPR018114">
    <property type="entry name" value="TRYPSIN_HIS"/>
</dbReference>
<dbReference type="Pfam" id="PF00089">
    <property type="entry name" value="Trypsin"/>
    <property type="match status" value="1"/>
</dbReference>
<dbReference type="Proteomes" id="UP000218209">
    <property type="component" value="Unassembled WGS sequence"/>
</dbReference>
<evidence type="ECO:0000256" key="5">
    <source>
        <dbReference type="ARBA" id="ARBA00023157"/>
    </source>
</evidence>
<keyword evidence="6" id="KW-0325">Glycoprotein</keyword>
<comment type="subcellular location">
    <subcellularLocation>
        <location evidence="1">Secreted</location>
    </subcellularLocation>
</comment>
<dbReference type="CDD" id="cd00190">
    <property type="entry name" value="Tryp_SPc"/>
    <property type="match status" value="1"/>
</dbReference>
<dbReference type="GO" id="GO:0004252">
    <property type="term" value="F:serine-type endopeptidase activity"/>
    <property type="evidence" value="ECO:0007669"/>
    <property type="project" value="InterPro"/>
</dbReference>
<accession>A0A1X6NPF7</accession>
<evidence type="ECO:0000256" key="1">
    <source>
        <dbReference type="ARBA" id="ARBA00004613"/>
    </source>
</evidence>
<dbReference type="SMART" id="SM00020">
    <property type="entry name" value="Tryp_SPc"/>
    <property type="match status" value="1"/>
</dbReference>
<evidence type="ECO:0000313" key="10">
    <source>
        <dbReference type="EMBL" id="OSX70498.1"/>
    </source>
</evidence>
<proteinExistence type="inferred from homology"/>
<feature type="signal peptide" evidence="8">
    <location>
        <begin position="1"/>
        <end position="19"/>
    </location>
</feature>
<evidence type="ECO:0000313" key="11">
    <source>
        <dbReference type="Proteomes" id="UP000218209"/>
    </source>
</evidence>
<evidence type="ECO:0000256" key="2">
    <source>
        <dbReference type="ARBA" id="ARBA00007664"/>
    </source>
</evidence>
<evidence type="ECO:0000256" key="6">
    <source>
        <dbReference type="ARBA" id="ARBA00023180"/>
    </source>
</evidence>
<dbReference type="GO" id="GO:0006508">
    <property type="term" value="P:proteolysis"/>
    <property type="evidence" value="ECO:0007669"/>
    <property type="project" value="UniProtKB-KW"/>
</dbReference>
<keyword evidence="3" id="KW-0964">Secreted</keyword>
<dbReference type="PANTHER" id="PTHR24276:SF98">
    <property type="entry name" value="FI18310P1-RELATED"/>
    <property type="match status" value="1"/>
</dbReference>
<dbReference type="PRINTS" id="PR00722">
    <property type="entry name" value="CHYMOTRYPSIN"/>
</dbReference>
<dbReference type="PROSITE" id="PS00135">
    <property type="entry name" value="TRYPSIN_SER"/>
    <property type="match status" value="1"/>
</dbReference>
<dbReference type="AlphaFoldDB" id="A0A1X6NPF7"/>
<dbReference type="InterPro" id="IPR009003">
    <property type="entry name" value="Peptidase_S1_PA"/>
</dbReference>
<dbReference type="InterPro" id="IPR001254">
    <property type="entry name" value="Trypsin_dom"/>
</dbReference>
<evidence type="ECO:0000256" key="8">
    <source>
        <dbReference type="SAM" id="SignalP"/>
    </source>
</evidence>
<dbReference type="PROSITE" id="PS50240">
    <property type="entry name" value="TRYPSIN_DOM"/>
    <property type="match status" value="1"/>
</dbReference>
<sequence length="498" mass="51633">MVLLGTFAAATCAVGAAVSASTPATFDLAAALYRQAGSDPVGAGPPGSRDPTSFCSGPVSITATCPCYWKVSAFGDVPGLSLDAKLVLAKRQPAGTTKAVLKAAASTLSRSSLSKEKILPARRGRAKFRFTSRSMVILDAVTVVATAVLRGGTGADKSGSCKTSLLMPFRKFEATCPKLDITYGNLGGRPVRRLSRAAASVAPPAAKENFLNEEEVLDQREPAAMRDGNAAVAPVSRSFDRIVGGTPLTNPDTRLWVVKLFKKSGSRFRLACTGSVIGRRHVLTAAHCGMTAGTIVGFLPVPGKGQPLLTVVAATVHPDYTNDTSENDVAVLRMGSDAPGWPRVNSTEPPPVLINRSPIVPWAGSGVRSAGYGVITEGYGSGFGVARSVDTRVVGPAKCEEIFRRIKTSSGRPVSDGHTPAHMICSGVPKGDCDTCQGDSGGPLYQTAPNDIRGGADSTISIIVGVTSWGIGCARPGLPGVYARVSSYADWIDSVVSA</sequence>
<protein>
    <recommendedName>
        <fullName evidence="9">Peptidase S1 domain-containing protein</fullName>
    </recommendedName>
</protein>
<keyword evidence="7" id="KW-0720">Serine protease</keyword>
<keyword evidence="4 8" id="KW-0732">Signal</keyword>
<evidence type="ECO:0000259" key="9">
    <source>
        <dbReference type="PROSITE" id="PS50240"/>
    </source>
</evidence>